<sequence length="199" mass="20316">MAGLAAAGVLIGALWAWLAPPIHGVIALTRGGDRIKAYLGAEADHWFTSAALMIGMLSVLAVVGAVLVWQWRAYRGPGMVGALTLGSVAAAATASGVGVLVAHLRYGGIDIAGAPVSEQQRVHYIVEAPSVFFGHSPLQIALSLLYPAAVAALVYLLAAVATPRDDLGAWPPVEYPDVPTGRTVTGAGVPPVVPTSPSP</sequence>
<accession>K0UWX0</accession>
<keyword evidence="1 2" id="KW-0812">Transmembrane</keyword>
<feature type="transmembrane region" description="Helical" evidence="1">
    <location>
        <begin position="140"/>
        <end position="161"/>
    </location>
</feature>
<dbReference type="EMBL" id="ALQA01000047">
    <property type="protein sequence ID" value="EJZ07118.1"/>
    <property type="molecule type" value="Genomic_DNA"/>
</dbReference>
<dbReference type="AlphaFoldDB" id="K0UWX0"/>
<keyword evidence="1" id="KW-0472">Membrane</keyword>
<keyword evidence="1" id="KW-1133">Transmembrane helix</keyword>
<name>K0UWX0_MYCVA</name>
<feature type="transmembrane region" description="Helical" evidence="1">
    <location>
        <begin position="80"/>
        <end position="102"/>
    </location>
</feature>
<protein>
    <submittedName>
        <fullName evidence="2">Putative transmembrane protein</fullName>
    </submittedName>
</protein>
<evidence type="ECO:0000256" key="1">
    <source>
        <dbReference type="SAM" id="Phobius"/>
    </source>
</evidence>
<comment type="caution">
    <text evidence="2">The sequence shown here is derived from an EMBL/GenBank/DDBJ whole genome shotgun (WGS) entry which is preliminary data.</text>
</comment>
<evidence type="ECO:0000313" key="3">
    <source>
        <dbReference type="Proteomes" id="UP000006072"/>
    </source>
</evidence>
<dbReference type="InterPro" id="IPR021213">
    <property type="entry name" value="DUF2567"/>
</dbReference>
<proteinExistence type="predicted"/>
<dbReference type="eggNOG" id="ENOG50325BP">
    <property type="taxonomic scope" value="Bacteria"/>
</dbReference>
<gene>
    <name evidence="2" type="ORF">MVAC_19783</name>
</gene>
<reference evidence="2 3" key="1">
    <citation type="journal article" date="2012" name="J. Bacteriol.">
        <title>Complete Genome Sequence of Mycobacterium vaccae Type Strain ATCC 25954.</title>
        <authorList>
            <person name="Ho Y.S."/>
            <person name="Adroub S.A."/>
            <person name="Abadi M."/>
            <person name="Al Alwan B."/>
            <person name="Alkhateeb R."/>
            <person name="Gao G."/>
            <person name="Ragab A."/>
            <person name="Ali S."/>
            <person name="van Soolingen D."/>
            <person name="Bitter W."/>
            <person name="Pain A."/>
            <person name="Abdallah A.M."/>
        </authorList>
    </citation>
    <scope>NUCLEOTIDE SEQUENCE [LARGE SCALE GENOMIC DNA]</scope>
    <source>
        <strain evidence="2 3">ATCC 25954</strain>
    </source>
</reference>
<dbReference type="Proteomes" id="UP000006072">
    <property type="component" value="Unassembled WGS sequence"/>
</dbReference>
<dbReference type="HOGENOM" id="CLU_102917_0_0_11"/>
<feature type="transmembrane region" description="Helical" evidence="1">
    <location>
        <begin position="46"/>
        <end position="68"/>
    </location>
</feature>
<dbReference type="Pfam" id="PF10821">
    <property type="entry name" value="DUF2567"/>
    <property type="match status" value="1"/>
</dbReference>
<organism evidence="2 3">
    <name type="scientific">Mycolicibacterium vaccae ATCC 25954</name>
    <dbReference type="NCBI Taxonomy" id="1194972"/>
    <lineage>
        <taxon>Bacteria</taxon>
        <taxon>Bacillati</taxon>
        <taxon>Actinomycetota</taxon>
        <taxon>Actinomycetes</taxon>
        <taxon>Mycobacteriales</taxon>
        <taxon>Mycobacteriaceae</taxon>
        <taxon>Mycolicibacterium</taxon>
    </lineage>
</organism>
<keyword evidence="3" id="KW-1185">Reference proteome</keyword>
<evidence type="ECO:0000313" key="2">
    <source>
        <dbReference type="EMBL" id="EJZ07118.1"/>
    </source>
</evidence>